<evidence type="ECO:0000313" key="1">
    <source>
        <dbReference type="EMBL" id="EOB02236.1"/>
    </source>
</evidence>
<dbReference type="Proteomes" id="UP000296049">
    <property type="component" value="Unassembled WGS sequence"/>
</dbReference>
<protein>
    <submittedName>
        <fullName evidence="1">Uncharacterized protein</fullName>
    </submittedName>
</protein>
<evidence type="ECO:0000313" key="2">
    <source>
        <dbReference type="Proteomes" id="UP000296049"/>
    </source>
</evidence>
<keyword evidence="2" id="KW-1185">Reference proteome</keyword>
<name>R0JXC5_ANAPL</name>
<gene>
    <name evidence="1" type="ORF">Anapl_12923</name>
</gene>
<dbReference type="AlphaFoldDB" id="R0JXC5"/>
<organism evidence="1 2">
    <name type="scientific">Anas platyrhynchos</name>
    <name type="common">Mallard</name>
    <name type="synonym">Anas boschas</name>
    <dbReference type="NCBI Taxonomy" id="8839"/>
    <lineage>
        <taxon>Eukaryota</taxon>
        <taxon>Metazoa</taxon>
        <taxon>Chordata</taxon>
        <taxon>Craniata</taxon>
        <taxon>Vertebrata</taxon>
        <taxon>Euteleostomi</taxon>
        <taxon>Archelosauria</taxon>
        <taxon>Archosauria</taxon>
        <taxon>Dinosauria</taxon>
        <taxon>Saurischia</taxon>
        <taxon>Theropoda</taxon>
        <taxon>Coelurosauria</taxon>
        <taxon>Aves</taxon>
        <taxon>Neognathae</taxon>
        <taxon>Galloanserae</taxon>
        <taxon>Anseriformes</taxon>
        <taxon>Anatidae</taxon>
        <taxon>Anatinae</taxon>
        <taxon>Anas</taxon>
    </lineage>
</organism>
<accession>R0JXC5</accession>
<reference evidence="2" key="1">
    <citation type="journal article" date="2013" name="Nat. Genet.">
        <title>The duck genome and transcriptome provide insight into an avian influenza virus reservoir species.</title>
        <authorList>
            <person name="Huang Y."/>
            <person name="Li Y."/>
            <person name="Burt D.W."/>
            <person name="Chen H."/>
            <person name="Zhang Y."/>
            <person name="Qian W."/>
            <person name="Kim H."/>
            <person name="Gan S."/>
            <person name="Zhao Y."/>
            <person name="Li J."/>
            <person name="Yi K."/>
            <person name="Feng H."/>
            <person name="Zhu P."/>
            <person name="Li B."/>
            <person name="Liu Q."/>
            <person name="Fairley S."/>
            <person name="Magor K.E."/>
            <person name="Du Z."/>
            <person name="Hu X."/>
            <person name="Goodman L."/>
            <person name="Tafer H."/>
            <person name="Vignal A."/>
            <person name="Lee T."/>
            <person name="Kim K.W."/>
            <person name="Sheng Z."/>
            <person name="An Y."/>
            <person name="Searle S."/>
            <person name="Herrero J."/>
            <person name="Groenen M.A."/>
            <person name="Crooijmans R.P."/>
            <person name="Faraut T."/>
            <person name="Cai Q."/>
            <person name="Webster R.G."/>
            <person name="Aldridge J.R."/>
            <person name="Warren W.C."/>
            <person name="Bartschat S."/>
            <person name="Kehr S."/>
            <person name="Marz M."/>
            <person name="Stadler P.F."/>
            <person name="Smith J."/>
            <person name="Kraus R.H."/>
            <person name="Zhao Y."/>
            <person name="Ren L."/>
            <person name="Fei J."/>
            <person name="Morisson M."/>
            <person name="Kaiser P."/>
            <person name="Griffin D.K."/>
            <person name="Rao M."/>
            <person name="Pitel F."/>
            <person name="Wang J."/>
            <person name="Li N."/>
        </authorList>
    </citation>
    <scope>NUCLEOTIDE SEQUENCE [LARGE SCALE GENOMIC DNA]</scope>
</reference>
<sequence length="339" mass="36705">MQVYAGSRYNCGLSQKWFEAVKSKVGSPWVALWVPGLLHAGDVTRYKLHISTFGLSSEEKKSVSGPLGRSTNLQCSRSPTPLCPLVWLVAAPTSLQAPSVMAAPEERPCFSEATSTPGISSLQNTLTPCKKYAVLDGDSRPLMCHKVHECQGVSVLHAVYGQKQSSVIAISLEEEQAQSQEIQKKSRCSAYKKRVSSDNHSVLAKAAGTGTGPRKSSCVPSLTGAISQRCVCNGTCWRTQLGSDLWHGATQKITRILEQQRHDLAFTGWFKAATSSSSSQKKGLISSTQTHPVLSGIPIFLYGHYFKGEMAVEDRSQSQLGAVVADSRYLLLPTTKIMG</sequence>
<dbReference type="EMBL" id="KB742980">
    <property type="protein sequence ID" value="EOB02236.1"/>
    <property type="molecule type" value="Genomic_DNA"/>
</dbReference>
<proteinExistence type="predicted"/>